<dbReference type="EMBL" id="JACTUZ010000150">
    <property type="protein sequence ID" value="MBC9179468.1"/>
    <property type="molecule type" value="Genomic_DNA"/>
</dbReference>
<reference evidence="1 2" key="1">
    <citation type="journal article" date="2009" name="Int. J. Syst. Evol. Microbiol.">
        <title>Transfer of Teichococcus ludipueritiae and Muricoccus roseus to the genus Roseomonas, as Roseomonas ludipueritiae comb. nov. and Roseomonas rosea comb. nov., respectively, and emended description of the genus Roseomonas.</title>
        <authorList>
            <person name="Sanchez-Porro C."/>
            <person name="Gallego V."/>
            <person name="Busse H.J."/>
            <person name="Kampfer P."/>
            <person name="Ventosa A."/>
        </authorList>
    </citation>
    <scope>NUCLEOTIDE SEQUENCE [LARGE SCALE GENOMIC DNA]</scope>
    <source>
        <strain evidence="1 2">DSM 14915</strain>
    </source>
</reference>
<name>A0ABR7RCR0_9PROT</name>
<dbReference type="Proteomes" id="UP000603940">
    <property type="component" value="Unassembled WGS sequence"/>
</dbReference>
<accession>A0ABR7RCR0</accession>
<organism evidence="1 2">
    <name type="scientific">Pseudoroseomonas ludipueritiae</name>
    <dbReference type="NCBI Taxonomy" id="198093"/>
    <lineage>
        <taxon>Bacteria</taxon>
        <taxon>Pseudomonadati</taxon>
        <taxon>Pseudomonadota</taxon>
        <taxon>Alphaproteobacteria</taxon>
        <taxon>Acetobacterales</taxon>
        <taxon>Acetobacteraceae</taxon>
        <taxon>Pseudoroseomonas</taxon>
    </lineage>
</organism>
<comment type="caution">
    <text evidence="1">The sequence shown here is derived from an EMBL/GenBank/DDBJ whole genome shotgun (WGS) entry which is preliminary data.</text>
</comment>
<evidence type="ECO:0000313" key="2">
    <source>
        <dbReference type="Proteomes" id="UP000603940"/>
    </source>
</evidence>
<proteinExistence type="predicted"/>
<gene>
    <name evidence="1" type="ORF">IBL25_21225</name>
</gene>
<protein>
    <submittedName>
        <fullName evidence="1">Uncharacterized protein</fullName>
    </submittedName>
</protein>
<evidence type="ECO:0000313" key="1">
    <source>
        <dbReference type="EMBL" id="MBC9179468.1"/>
    </source>
</evidence>
<sequence>MSRSRDHRSALVQITMGELGLRGLEALTIVACMFAPARQNPLMNGLTAVASLRALSGLRLLRLSRPWA</sequence>
<dbReference type="RefSeq" id="WP_187780501.1">
    <property type="nucleotide sequence ID" value="NZ_JACTUZ010000150.1"/>
</dbReference>
<keyword evidence="2" id="KW-1185">Reference proteome</keyword>